<feature type="region of interest" description="Disordered" evidence="2">
    <location>
        <begin position="368"/>
        <end position="388"/>
    </location>
</feature>
<feature type="transmembrane region" description="Helical" evidence="3">
    <location>
        <begin position="190"/>
        <end position="215"/>
    </location>
</feature>
<feature type="transmembrane region" description="Helical" evidence="3">
    <location>
        <begin position="915"/>
        <end position="936"/>
    </location>
</feature>
<dbReference type="InterPro" id="IPR058593">
    <property type="entry name" value="ARB_07466-like_C"/>
</dbReference>
<evidence type="ECO:0000256" key="2">
    <source>
        <dbReference type="SAM" id="MobiDB-lite"/>
    </source>
</evidence>
<dbReference type="EMBL" id="MH779504">
    <property type="protein sequence ID" value="AYD83879.1"/>
    <property type="molecule type" value="Genomic_DNA"/>
</dbReference>
<dbReference type="RefSeq" id="YP_009814132.1">
    <property type="nucleotide sequence ID" value="NC_048083.1"/>
</dbReference>
<feature type="transmembrane region" description="Helical" evidence="3">
    <location>
        <begin position="773"/>
        <end position="792"/>
    </location>
</feature>
<feature type="transmembrane region" description="Helical" evidence="3">
    <location>
        <begin position="948"/>
        <end position="971"/>
    </location>
</feature>
<evidence type="ECO:0000256" key="3">
    <source>
        <dbReference type="SAM" id="Phobius"/>
    </source>
</evidence>
<feature type="compositionally biased region" description="Polar residues" evidence="2">
    <location>
        <begin position="1621"/>
        <end position="1643"/>
    </location>
</feature>
<accession>A0A386KG35</accession>
<evidence type="ECO:0000313" key="5">
    <source>
        <dbReference type="EMBL" id="AYD83879.1"/>
    </source>
</evidence>
<protein>
    <submittedName>
        <fullName evidence="5">Tape measure protein</fullName>
    </submittedName>
</protein>
<feature type="transmembrane region" description="Helical" evidence="3">
    <location>
        <begin position="885"/>
        <end position="909"/>
    </location>
</feature>
<dbReference type="Pfam" id="PF26571">
    <property type="entry name" value="VldE"/>
    <property type="match status" value="1"/>
</dbReference>
<feature type="transmembrane region" description="Helical" evidence="3">
    <location>
        <begin position="812"/>
        <end position="835"/>
    </location>
</feature>
<organism evidence="5 6">
    <name type="scientific">Gordonia phage Getalong</name>
    <dbReference type="NCBI Taxonomy" id="2315531"/>
    <lineage>
        <taxon>Viruses</taxon>
        <taxon>Duplodnaviria</taxon>
        <taxon>Heunggongvirae</taxon>
        <taxon>Uroviricota</taxon>
        <taxon>Caudoviricetes</taxon>
        <taxon>Langleyhallvirinae</taxon>
        <taxon>Getalongvirus</taxon>
        <taxon>Getalongvirus getalong</taxon>
    </lineage>
</organism>
<keyword evidence="3" id="KW-1133">Transmembrane helix</keyword>
<keyword evidence="3" id="KW-0472">Membrane</keyword>
<feature type="coiled-coil region" evidence="1">
    <location>
        <begin position="274"/>
        <end position="301"/>
    </location>
</feature>
<gene>
    <name evidence="5" type="primary">19</name>
    <name evidence="5" type="ORF">SEA_GETALONG_19</name>
</gene>
<evidence type="ECO:0000259" key="4">
    <source>
        <dbReference type="Pfam" id="PF26571"/>
    </source>
</evidence>
<keyword evidence="1" id="KW-0175">Coiled coil</keyword>
<dbReference type="GeneID" id="55005253"/>
<sequence length="1877" mass="199260">MAEEIGVGFVSIVPSMRGFRRSVNRELRGVEADARVHGERSGRSMASGFMRGFRANADFTREGQDAGHRFGRGFLSGMRNGIVGVAAAFGVVNGAVQGTVRHIGTIATATLWASRIMRGFAVQVMAGATALRMLAGANLGRLAGGLRIVSAFAGALARDVARATAAVLVLSAAVRTLGRITRGSRILGALTVGVAGLIGVASTAAPALAALGAAIATVGSAAGGAAIAGISAFGAAIAGLKVGMLGVGDAFKEMFKAPTGGGGAAQAVDNTKDITRAERNLAKAVEAEKDAQEDVSKARDDARKKLRDLDLQLKGAALSEKDAQLALREARADLAGGGFETSRERERAVLAVQEAELRLAEVQRENGDLAKEAAQTRSKGVEGSDEVVEAQERLRDATLETKDAREALAEAKQPKDTGSTGGVDKQAEAMAKLSGKAQGFVRSVMGVKPAWDSMQRSVQDSLFDGLADRVGPLADTWLPRLGGALRGVAGGFNQGAKSAIDWMNSSQGIPIVSSWLKTSSGMAANMGKALGNIMPGLMSIAAGAGEAFAPMVSSMADGAKSLSTMLVEAQQSGRIKTFFVDAFNQVKTVIQNVTAVVGPLWAAFMRLGQISAAGLAPGMRSIGQAIREATPGLVQMAERLMPALGQALTNLAPIIPAMVHAFSPWATILAAIAPHVATIMSKLGPLAPVLLTVAVAVKGVMMAMTLWNAIMAVSSVVQGIFAFAVGRSAASLGVNTIALGAYKVAQIAANIATKAGAFAMRMFGAALRFAMGPIGWIISAVALIGAGLVLLYKKNETFRNIVNAVWKGIKNAIGAVWSWLSTTVWPGMQAAFRVIGQVAMWLWRSVILPAWNGIKMAIGVAWTIIKGYFTAYMSVVKFLGGVVMWLWNTVIVPAFNGIKAAIGFAWTLIQPIFQAFMSVLRVVGTVATWLWKSVIVPVFNGIKAASQFMWTGVSVIFGWFKAGFSILAGHLRAVVDTVITPVWNAVKAGASFLWSGVKTIFDWIKGGWNLLATAIRTVWENVIRPAFDAVKSAVGKVGDMFSAVAEGIRTTWDKIKGYAAAPIRFVVNTVWNNGLRSVWEKIAGFLPIPKAPAPTPVAFAQGGPVPMGKGAKRGKDSVHALMMPDEHVWDVADVKRAGGHGAMYRMRQMVESGRPFTWTPGGIGGASEGGPLPRFEKGGAVEAGMRLAPLGGEGGLKPIAVLMRRIIFRLWKQIKDIGGYRQDAYPEHPSGRALDVMVPDMKTGDEVNAWTHANAKKFPIEHTIWKQRWRPQGNINGQPMEDRGSPTQNHMDHVHSWYKEQAVNPDVVPEGLVGFDGMTPEDKRSWLHQKVKEIIDSMAGGIRKVISGTFDGKSEGIFGIPKAFMDKTFGSMLNKAVEVVRTLKDVGKWYDLGKKSVKNVIKSVPIVGGLFRDQGGFVPTGQSVVTNETGKPEAVLNWQQLQDVIKQMETGATLADALAKVGAQPTDTIPEGAVVFKKNTDLEGVKAVAEELRAKSEVDPSNLKDPKAGATEEKTWLADSFSESFGNLTSNAVSDGIKNALGQKKDTGEGGDPTQADVIAERFSSAAKSAVSEQAQDAMGLFSIPDSPSLLNAFNQFMEAKKKHDTAKAGNDPNPADPNADSGSSTNPGTTEDYSSLDPSGQLQYKEEQSKIQDVAEGPGGMPNIQYNPGGGAEQWRPLAQWAIDYVNQSMKGPAQLQAMVEQIGDESSGNPKAQNNYDINAQNGVPSGGLLQVIEPTFQANRDPKLPNDKFHPGANLVAALRYYVPKYGKDLTARWGRGKGGYKKGGYTGNIGVNDIAGFVHGREFVMPEGPTARNGAMLEAMRSGVDFTPVSAIGGGADNSTHFHNPVFRDEQEFYERQSRLQRARQRAMSGGRS</sequence>
<feature type="region of interest" description="Disordered" evidence="2">
    <location>
        <begin position="1601"/>
        <end position="1672"/>
    </location>
</feature>
<feature type="transmembrane region" description="Helical" evidence="3">
    <location>
        <begin position="841"/>
        <end position="865"/>
    </location>
</feature>
<evidence type="ECO:0000256" key="1">
    <source>
        <dbReference type="SAM" id="Coils"/>
    </source>
</evidence>
<evidence type="ECO:0000313" key="6">
    <source>
        <dbReference type="Proteomes" id="UP000278586"/>
    </source>
</evidence>
<feature type="domain" description="ARB-07466-like C-terminal" evidence="4">
    <location>
        <begin position="1193"/>
        <end position="1291"/>
    </location>
</feature>
<reference evidence="5 6" key="1">
    <citation type="submission" date="2018-08" db="EMBL/GenBank/DDBJ databases">
        <authorList>
            <person name="King R.A."/>
            <person name="Ngong N.B."/>
            <person name="Xu E.M."/>
            <person name="Austin H.D."/>
            <person name="Shervin T.J."/>
            <person name="Anderson J.K."/>
            <person name="Watkins T.N."/>
            <person name="Gaffney B.L."/>
            <person name="Staples A.K."/>
            <person name="Rinehart C.A."/>
            <person name="Rowland N.S."/>
            <person name="Garlena R.A."/>
            <person name="Russell D.A."/>
            <person name="Pope W.H."/>
            <person name="Jacobs-Sera D."/>
            <person name="Hendrix R.W."/>
            <person name="Hatfull G.F."/>
        </authorList>
    </citation>
    <scope>NUCLEOTIDE SEQUENCE [LARGE SCALE GENOMIC DNA]</scope>
</reference>
<dbReference type="KEGG" id="vg:55005253"/>
<dbReference type="Proteomes" id="UP000278586">
    <property type="component" value="Segment"/>
</dbReference>
<feature type="transmembrane region" description="Helical" evidence="3">
    <location>
        <begin position="221"/>
        <end position="247"/>
    </location>
</feature>
<name>A0A386KG35_9CAUD</name>
<keyword evidence="3" id="KW-0812">Transmembrane</keyword>
<proteinExistence type="predicted"/>
<keyword evidence="6" id="KW-1185">Reference proteome</keyword>